<gene>
    <name evidence="1" type="ORF">CTRU02_206037</name>
</gene>
<comment type="caution">
    <text evidence="1">The sequence shown here is derived from an EMBL/GenBank/DDBJ whole genome shotgun (WGS) entry which is preliminary data.</text>
</comment>
<evidence type="ECO:0000313" key="1">
    <source>
        <dbReference type="EMBL" id="KAL0939427.1"/>
    </source>
</evidence>
<dbReference type="Proteomes" id="UP000805649">
    <property type="component" value="Unassembled WGS sequence"/>
</dbReference>
<dbReference type="EMBL" id="VUJX02000003">
    <property type="protein sequence ID" value="KAL0939427.1"/>
    <property type="molecule type" value="Genomic_DNA"/>
</dbReference>
<keyword evidence="2" id="KW-1185">Reference proteome</keyword>
<reference evidence="1 2" key="1">
    <citation type="journal article" date="2020" name="Phytopathology">
        <title>Genome Sequence Resources of Colletotrichum truncatum, C. plurivorum, C. musicola, and C. sojae: Four Species Pathogenic to Soybean (Glycine max).</title>
        <authorList>
            <person name="Rogerio F."/>
            <person name="Boufleur T.R."/>
            <person name="Ciampi-Guillardi M."/>
            <person name="Sukno S.A."/>
            <person name="Thon M.R."/>
            <person name="Massola Junior N.S."/>
            <person name="Baroncelli R."/>
        </authorList>
    </citation>
    <scope>NUCLEOTIDE SEQUENCE [LARGE SCALE GENOMIC DNA]</scope>
    <source>
        <strain evidence="1 2">CMES1059</strain>
    </source>
</reference>
<name>A0ACC3Z5P7_COLTU</name>
<sequence length="591" mass="65341">ACDAPKITKVRGLKPSPAALCEESDAHDKLIRAGFLRQSHSGIFHLLPLGKRVQDKLEGLIDHYMQDLGASRVALSTITSQELWRKSGRFSQLGSELFGFEDRKGAQYMLSPTHEEEITSLVAKTVKSYKELPLRLYQITRKFRDELRPRHGLLRSREFTMKDLYTFDISQQAALETYNKVQAAYAGIFGALKLPVMVAKASSGDMGGDLSHEYHLPTPIGEDTVINCSICDYTANTEVAETQPNTTEPENADMAAQTGISSVKVWRGISKDRYTLVNVWYPGQIPGRRQMVDMLDTDISIPAVKSVVPDLDASIENALSLWRDAIATAFTEDQTAANRPKLVNVVDFRLVKWVDELLRQETKMWPFAQSRSKLESVTVTEGGNGQGLNVLIPHAGDKCPNCDSGTLQVQKALEVGHTFHLGTRYSEPLGAMVSTPGFATSDGVTSQSLMTEKLQPMQMGCHGIGISRLIGAVVEHLADQKGLQWPRAIAPYEAVVIYATEYTEEAVGVYDQLARPMSELAAVDVVLDDRKVSFGWKLKDAELVGYPVVVLLGKVWGQSGSCELHCRRLGISEKVSLSDIRRRVSESLEKL</sequence>
<protein>
    <submittedName>
        <fullName evidence="1">Prolyl-trna synthetase</fullName>
    </submittedName>
</protein>
<organism evidence="1 2">
    <name type="scientific">Colletotrichum truncatum</name>
    <name type="common">Anthracnose fungus</name>
    <name type="synonym">Colletotrichum capsici</name>
    <dbReference type="NCBI Taxonomy" id="5467"/>
    <lineage>
        <taxon>Eukaryota</taxon>
        <taxon>Fungi</taxon>
        <taxon>Dikarya</taxon>
        <taxon>Ascomycota</taxon>
        <taxon>Pezizomycotina</taxon>
        <taxon>Sordariomycetes</taxon>
        <taxon>Hypocreomycetidae</taxon>
        <taxon>Glomerellales</taxon>
        <taxon>Glomerellaceae</taxon>
        <taxon>Colletotrichum</taxon>
        <taxon>Colletotrichum truncatum species complex</taxon>
    </lineage>
</organism>
<evidence type="ECO:0000313" key="2">
    <source>
        <dbReference type="Proteomes" id="UP000805649"/>
    </source>
</evidence>
<accession>A0ACC3Z5P7</accession>
<feature type="non-terminal residue" evidence="1">
    <location>
        <position position="1"/>
    </location>
</feature>
<proteinExistence type="predicted"/>